<feature type="coiled-coil region" evidence="7">
    <location>
        <begin position="153"/>
        <end position="183"/>
    </location>
</feature>
<dbReference type="PROSITE" id="PS50042">
    <property type="entry name" value="CNMP_BINDING_3"/>
    <property type="match status" value="1"/>
</dbReference>
<dbReference type="CDD" id="cd00038">
    <property type="entry name" value="CAP_ED"/>
    <property type="match status" value="1"/>
</dbReference>
<dbReference type="PANTHER" id="PTHR43711">
    <property type="entry name" value="TWO-COMPONENT HISTIDINE KINASE"/>
    <property type="match status" value="1"/>
</dbReference>
<evidence type="ECO:0000259" key="9">
    <source>
        <dbReference type="PROSITE" id="PS50109"/>
    </source>
</evidence>
<dbReference type="PROSITE" id="PS00889">
    <property type="entry name" value="CNMP_BINDING_2"/>
    <property type="match status" value="1"/>
</dbReference>
<dbReference type="InterPro" id="IPR018490">
    <property type="entry name" value="cNMP-bd_dom_sf"/>
</dbReference>
<dbReference type="SUPFAM" id="SSF55874">
    <property type="entry name" value="ATPase domain of HSP90 chaperone/DNA topoisomerase II/histidine kinase"/>
    <property type="match status" value="1"/>
</dbReference>
<keyword evidence="7" id="KW-0175">Coiled coil</keyword>
<evidence type="ECO:0000256" key="4">
    <source>
        <dbReference type="ARBA" id="ARBA00022679"/>
    </source>
</evidence>
<dbReference type="PROSITE" id="PS50109">
    <property type="entry name" value="HIS_KIN"/>
    <property type="match status" value="1"/>
</dbReference>
<dbReference type="EMBL" id="JAINWA010000001">
    <property type="protein sequence ID" value="MCD1653261.1"/>
    <property type="molecule type" value="Genomic_DNA"/>
</dbReference>
<dbReference type="Pfam" id="PF02518">
    <property type="entry name" value="HATPase_c"/>
    <property type="match status" value="1"/>
</dbReference>
<gene>
    <name evidence="10" type="ORF">K7J14_00880</name>
</gene>
<dbReference type="InterPro" id="IPR000595">
    <property type="entry name" value="cNMP-bd_dom"/>
</dbReference>
<dbReference type="InterPro" id="IPR014710">
    <property type="entry name" value="RmlC-like_jellyroll"/>
</dbReference>
<proteinExistence type="predicted"/>
<dbReference type="Gene3D" id="1.10.287.130">
    <property type="match status" value="1"/>
</dbReference>
<evidence type="ECO:0000256" key="7">
    <source>
        <dbReference type="SAM" id="Coils"/>
    </source>
</evidence>
<dbReference type="SUPFAM" id="SSF47384">
    <property type="entry name" value="Homodimeric domain of signal transducing histidine kinase"/>
    <property type="match status" value="1"/>
</dbReference>
<dbReference type="SMART" id="SM00388">
    <property type="entry name" value="HisKA"/>
    <property type="match status" value="1"/>
</dbReference>
<dbReference type="InterPro" id="IPR036097">
    <property type="entry name" value="HisK_dim/P_sf"/>
</dbReference>
<dbReference type="Gene3D" id="2.60.120.10">
    <property type="entry name" value="Jelly Rolls"/>
    <property type="match status" value="1"/>
</dbReference>
<dbReference type="PRINTS" id="PR00344">
    <property type="entry name" value="BCTRLSENSOR"/>
</dbReference>
<evidence type="ECO:0000259" key="8">
    <source>
        <dbReference type="PROSITE" id="PS50042"/>
    </source>
</evidence>
<dbReference type="EC" id="2.7.13.3" evidence="2"/>
<feature type="domain" description="Histidine kinase" evidence="9">
    <location>
        <begin position="192"/>
        <end position="400"/>
    </location>
</feature>
<dbReference type="RefSeq" id="WP_230752176.1">
    <property type="nucleotide sequence ID" value="NZ_JAINWA010000001.1"/>
</dbReference>
<dbReference type="Pfam" id="PF00512">
    <property type="entry name" value="HisKA"/>
    <property type="match status" value="1"/>
</dbReference>
<dbReference type="SUPFAM" id="SSF51206">
    <property type="entry name" value="cAMP-binding domain-like"/>
    <property type="match status" value="1"/>
</dbReference>
<dbReference type="Gene3D" id="3.30.565.10">
    <property type="entry name" value="Histidine kinase-like ATPase, C-terminal domain"/>
    <property type="match status" value="1"/>
</dbReference>
<dbReference type="Pfam" id="PF00027">
    <property type="entry name" value="cNMP_binding"/>
    <property type="match status" value="1"/>
</dbReference>
<organism evidence="10 11">
    <name type="scientific">Teretinema zuelzerae</name>
    <dbReference type="NCBI Taxonomy" id="156"/>
    <lineage>
        <taxon>Bacteria</taxon>
        <taxon>Pseudomonadati</taxon>
        <taxon>Spirochaetota</taxon>
        <taxon>Spirochaetia</taxon>
        <taxon>Spirochaetales</taxon>
        <taxon>Treponemataceae</taxon>
        <taxon>Teretinema</taxon>
    </lineage>
</organism>
<protein>
    <recommendedName>
        <fullName evidence="2">histidine kinase</fullName>
        <ecNumber evidence="2">2.7.13.3</ecNumber>
    </recommendedName>
</protein>
<evidence type="ECO:0000256" key="3">
    <source>
        <dbReference type="ARBA" id="ARBA00022553"/>
    </source>
</evidence>
<keyword evidence="4" id="KW-0808">Transferase</keyword>
<keyword evidence="11" id="KW-1185">Reference proteome</keyword>
<sequence length="400" mass="44561">MSNSIETRESYPEKNADFLRNIYFFHSMSDNALHKIASLCTEVSYEPGTIIFFEDMPGDSFFVVLEGEAEIWKRYGKTDAVLLGVCSSGQPVGEMALIDECPRSATVRSRTFLRMLVIKAVDFNNLLLTENSICVTLLRAVTMMVRRSNEAHITDLDRQNKELARAYTELQALQDELVSRERLSVVGRFSSLILHDIRNPLSALKTRVQLLQANRDDNEYFNSSIVKINEDITRMEHLAAEFLDYARGEIRLNMSVCMLDQLFSRLQDAISVKTQAQNVKLACENSVSEPVILDQERVLRALINASENACKAMNNGGSLTIRALKDGCNLVFEILDTGVGMSPESLERIFQPFYSQSTSGGTGLGMVIIKSIIEAHHGTVSISSAIGAGTRLVLTLPVFL</sequence>
<feature type="domain" description="Cyclic nucleotide-binding" evidence="8">
    <location>
        <begin position="24"/>
        <end position="127"/>
    </location>
</feature>
<evidence type="ECO:0000256" key="2">
    <source>
        <dbReference type="ARBA" id="ARBA00012438"/>
    </source>
</evidence>
<evidence type="ECO:0000256" key="5">
    <source>
        <dbReference type="ARBA" id="ARBA00022777"/>
    </source>
</evidence>
<comment type="caution">
    <text evidence="10">The sequence shown here is derived from an EMBL/GenBank/DDBJ whole genome shotgun (WGS) entry which is preliminary data.</text>
</comment>
<evidence type="ECO:0000313" key="10">
    <source>
        <dbReference type="EMBL" id="MCD1653261.1"/>
    </source>
</evidence>
<dbReference type="CDD" id="cd00082">
    <property type="entry name" value="HisKA"/>
    <property type="match status" value="1"/>
</dbReference>
<dbReference type="SMART" id="SM00100">
    <property type="entry name" value="cNMP"/>
    <property type="match status" value="1"/>
</dbReference>
<dbReference type="SMART" id="SM00387">
    <property type="entry name" value="HATPase_c"/>
    <property type="match status" value="1"/>
</dbReference>
<dbReference type="InterPro" id="IPR005467">
    <property type="entry name" value="His_kinase_dom"/>
</dbReference>
<dbReference type="InterPro" id="IPR018488">
    <property type="entry name" value="cNMP-bd_CS"/>
</dbReference>
<dbReference type="AlphaFoldDB" id="A0AAE3JHR0"/>
<dbReference type="InterPro" id="IPR003594">
    <property type="entry name" value="HATPase_dom"/>
</dbReference>
<evidence type="ECO:0000256" key="1">
    <source>
        <dbReference type="ARBA" id="ARBA00000085"/>
    </source>
</evidence>
<dbReference type="GO" id="GO:0000155">
    <property type="term" value="F:phosphorelay sensor kinase activity"/>
    <property type="evidence" value="ECO:0007669"/>
    <property type="project" value="InterPro"/>
</dbReference>
<name>A0AAE3JHR0_9SPIR</name>
<comment type="catalytic activity">
    <reaction evidence="1">
        <text>ATP + protein L-histidine = ADP + protein N-phospho-L-histidine.</text>
        <dbReference type="EC" id="2.7.13.3"/>
    </reaction>
</comment>
<keyword evidence="3" id="KW-0597">Phosphoprotein</keyword>
<evidence type="ECO:0000256" key="6">
    <source>
        <dbReference type="ARBA" id="ARBA00023012"/>
    </source>
</evidence>
<reference evidence="10" key="1">
    <citation type="submission" date="2021-08" db="EMBL/GenBank/DDBJ databases">
        <title>Comparative analyses of Brucepasteria parasyntrophica and Teretinema zuelzerae.</title>
        <authorList>
            <person name="Song Y."/>
            <person name="Brune A."/>
        </authorList>
    </citation>
    <scope>NUCLEOTIDE SEQUENCE</scope>
    <source>
        <strain evidence="10">DSM 1903</strain>
    </source>
</reference>
<dbReference type="InterPro" id="IPR004358">
    <property type="entry name" value="Sig_transdc_His_kin-like_C"/>
</dbReference>
<dbReference type="InterPro" id="IPR036890">
    <property type="entry name" value="HATPase_C_sf"/>
</dbReference>
<accession>A0AAE3JHR0</accession>
<dbReference type="PANTHER" id="PTHR43711:SF1">
    <property type="entry name" value="HISTIDINE KINASE 1"/>
    <property type="match status" value="1"/>
</dbReference>
<dbReference type="InterPro" id="IPR050736">
    <property type="entry name" value="Sensor_HK_Regulatory"/>
</dbReference>
<keyword evidence="5" id="KW-0418">Kinase</keyword>
<dbReference type="InterPro" id="IPR003661">
    <property type="entry name" value="HisK_dim/P_dom"/>
</dbReference>
<evidence type="ECO:0000313" key="11">
    <source>
        <dbReference type="Proteomes" id="UP001198163"/>
    </source>
</evidence>
<keyword evidence="6" id="KW-0902">Two-component regulatory system</keyword>
<dbReference type="Proteomes" id="UP001198163">
    <property type="component" value="Unassembled WGS sequence"/>
</dbReference>